<sequence length="829" mass="87766">MPLGKSESPTISSSVTGNASLAGSPSQPQTRVYGLTIDLRQPSEHSSSGTSTTANNDGSTPNFSVELFAPAFDSRDYPVYSGRAAALRGVVRMPAEIGCDVVMKISAHTTAGAPAAVWQGLALAPQDLGEERKVFEVRDLLTADFEKVCARDSFAPRNEAQLQPALEKEDYLLPIPFDVNLPLGKATRIVDGQVQAVAVSLPPSFEISSKAVAAEKAAIRNATKGKGKGPSARELMERGLEKVYRIGCYYRVSWTLQRSSSTGKAVKGGLPGDTITVPFVFLGETTTLPPHPSTIPSVLSTRVITQPGTSLGPDWEVHRTSAKWSGSLFKTLRRSVDLELHLPTPATLHSPSHVPLLMIIRPSDPNLLRASTRQRTESGGSIEVSSPTDGVRNGIDPGFDAPGHSANASVGNDSESIRTTRSIVRRWIRPSISLARIPSQSTASDALESRRPVSRSQAAASLLFGRRPSTAPSTGSSETAVTISATARSSGHGEIPDLSSLVCVSLVQTTYCSTDSINDAPESRRKLLSVADLEEVDIHALLLNSDSPDGGNGSGRPASEFAEIHEAASLAKAAGVRALVGSLRVAPDTTPSFRSQGLEVKYALKVDLLPFNRNSPDSLDKALQNLGIRNGRSRGFSEGQSTTASIHTQTQFTIDGSTPPTTPPSNFVPNAFGSGTSTRSPESDSASSLPAWPNPQLPRGWRGPDAGAGSPVESQGNGPLHLNQSPTHTNRIAADADLAFSPASSSVNRFPGLNSRSSSSFYGMINGTPTFSNAGSGWGSNRSISEVSMAQSSTIFSEWGKDRKTVSKLHKTIGALWIDVRMVRGQAHD</sequence>
<proteinExistence type="predicted"/>
<organism evidence="1 2">
    <name type="scientific">Violaceomyces palustris</name>
    <dbReference type="NCBI Taxonomy" id="1673888"/>
    <lineage>
        <taxon>Eukaryota</taxon>
        <taxon>Fungi</taxon>
        <taxon>Dikarya</taxon>
        <taxon>Basidiomycota</taxon>
        <taxon>Ustilaginomycotina</taxon>
        <taxon>Ustilaginomycetes</taxon>
        <taxon>Violaceomycetales</taxon>
        <taxon>Violaceomycetaceae</taxon>
        <taxon>Violaceomyces</taxon>
    </lineage>
</organism>
<evidence type="ECO:0000313" key="1">
    <source>
        <dbReference type="EMBL" id="PWN50444.1"/>
    </source>
</evidence>
<protein>
    <submittedName>
        <fullName evidence="1">Uncharacterized protein</fullName>
    </submittedName>
</protein>
<dbReference type="Proteomes" id="UP000245626">
    <property type="component" value="Unassembled WGS sequence"/>
</dbReference>
<dbReference type="EMBL" id="KZ819931">
    <property type="protein sequence ID" value="PWN50444.1"/>
    <property type="molecule type" value="Genomic_DNA"/>
</dbReference>
<evidence type="ECO:0000313" key="2">
    <source>
        <dbReference type="Proteomes" id="UP000245626"/>
    </source>
</evidence>
<keyword evidence="2" id="KW-1185">Reference proteome</keyword>
<name>A0ACD0NX95_9BASI</name>
<gene>
    <name evidence="1" type="ORF">IE53DRAFT_315772</name>
</gene>
<reference evidence="1 2" key="1">
    <citation type="journal article" date="2018" name="Mol. Biol. Evol.">
        <title>Broad Genomic Sampling Reveals a Smut Pathogenic Ancestry of the Fungal Clade Ustilaginomycotina.</title>
        <authorList>
            <person name="Kijpornyongpan T."/>
            <person name="Mondo S.J."/>
            <person name="Barry K."/>
            <person name="Sandor L."/>
            <person name="Lee J."/>
            <person name="Lipzen A."/>
            <person name="Pangilinan J."/>
            <person name="LaButti K."/>
            <person name="Hainaut M."/>
            <person name="Henrissat B."/>
            <person name="Grigoriev I.V."/>
            <person name="Spatafora J.W."/>
            <person name="Aime M.C."/>
        </authorList>
    </citation>
    <scope>NUCLEOTIDE SEQUENCE [LARGE SCALE GENOMIC DNA]</scope>
    <source>
        <strain evidence="1 2">SA 807</strain>
    </source>
</reference>
<accession>A0ACD0NX95</accession>